<dbReference type="Pfam" id="PF05685">
    <property type="entry name" value="Uma2"/>
    <property type="match status" value="1"/>
</dbReference>
<dbReference type="PANTHER" id="PTHR33352:SF3">
    <property type="entry name" value="SLR1612 PROTEIN"/>
    <property type="match status" value="1"/>
</dbReference>
<evidence type="ECO:0000256" key="1">
    <source>
        <dbReference type="SAM" id="Coils"/>
    </source>
</evidence>
<dbReference type="InterPro" id="IPR008538">
    <property type="entry name" value="Uma2"/>
</dbReference>
<comment type="caution">
    <text evidence="3">The sequence shown here is derived from an EMBL/GenBank/DDBJ whole genome shotgun (WGS) entry which is preliminary data.</text>
</comment>
<accession>A0A139WUZ9</accession>
<protein>
    <recommendedName>
        <fullName evidence="2">Putative restriction endonuclease domain-containing protein</fullName>
    </recommendedName>
</protein>
<dbReference type="InterPro" id="IPR011335">
    <property type="entry name" value="Restrct_endonuc-II-like"/>
</dbReference>
<keyword evidence="4" id="KW-1185">Reference proteome</keyword>
<organism evidence="3 4">
    <name type="scientific">Scytonema hofmannii PCC 7110</name>
    <dbReference type="NCBI Taxonomy" id="128403"/>
    <lineage>
        <taxon>Bacteria</taxon>
        <taxon>Bacillati</taxon>
        <taxon>Cyanobacteriota</taxon>
        <taxon>Cyanophyceae</taxon>
        <taxon>Nostocales</taxon>
        <taxon>Scytonemataceae</taxon>
        <taxon>Scytonema</taxon>
    </lineage>
</organism>
<dbReference type="CDD" id="cd06260">
    <property type="entry name" value="DUF820-like"/>
    <property type="match status" value="1"/>
</dbReference>
<dbReference type="RefSeq" id="WP_066613210.1">
    <property type="nucleotide sequence ID" value="NZ_KQ976354.1"/>
</dbReference>
<feature type="domain" description="Putative restriction endonuclease" evidence="2">
    <location>
        <begin position="23"/>
        <end position="178"/>
    </location>
</feature>
<dbReference type="InterPro" id="IPR012296">
    <property type="entry name" value="Nuclease_put_TT1808"/>
</dbReference>
<dbReference type="Proteomes" id="UP000076925">
    <property type="component" value="Unassembled WGS sequence"/>
</dbReference>
<dbReference type="STRING" id="128403.WA1_41785"/>
<dbReference type="PANTHER" id="PTHR33352">
    <property type="entry name" value="SLR1095 PROTEIN"/>
    <property type="match status" value="1"/>
</dbReference>
<dbReference type="SUPFAM" id="SSF52980">
    <property type="entry name" value="Restriction endonuclease-like"/>
    <property type="match status" value="1"/>
</dbReference>
<evidence type="ECO:0000259" key="2">
    <source>
        <dbReference type="Pfam" id="PF05685"/>
    </source>
</evidence>
<gene>
    <name evidence="3" type="ORF">WA1_41785</name>
</gene>
<proteinExistence type="predicted"/>
<sequence>MSQILATTSTVQDVTQGIIFPPGDLYSDEPPLESDLHREQIELLVRLIKWHWRERQDFYATGNLTVYFSPNQKKSEDFRGPDFLVVLDTEKKDRKSWVVWQEDGKYPNIIVELLSDSTASVDRGLKKQIYQNTFRTPDYFWFDPVSLEFQGFHILDGEYHELIPTPEGWLWSQQLGLYLGVVERKLRFFTPDGQLVLLPEEEANQQLQQTNQQLQQTNQQLQQTNQQLQQTNQQLEQERQKAEKLAERLRAAGIDPNELV</sequence>
<evidence type="ECO:0000313" key="3">
    <source>
        <dbReference type="EMBL" id="KYC36261.1"/>
    </source>
</evidence>
<reference evidence="3 4" key="1">
    <citation type="journal article" date="2013" name="Genome Biol. Evol.">
        <title>Genomes of Stigonematalean cyanobacteria (subsection V) and the evolution of oxygenic photosynthesis from prokaryotes to plastids.</title>
        <authorList>
            <person name="Dagan T."/>
            <person name="Roettger M."/>
            <person name="Stucken K."/>
            <person name="Landan G."/>
            <person name="Koch R."/>
            <person name="Major P."/>
            <person name="Gould S.B."/>
            <person name="Goremykin V.V."/>
            <person name="Rippka R."/>
            <person name="Tandeau de Marsac N."/>
            <person name="Gugger M."/>
            <person name="Lockhart P.J."/>
            <person name="Allen J.F."/>
            <person name="Brune I."/>
            <person name="Maus I."/>
            <person name="Puhler A."/>
            <person name="Martin W.F."/>
        </authorList>
    </citation>
    <scope>NUCLEOTIDE SEQUENCE [LARGE SCALE GENOMIC DNA]</scope>
    <source>
        <strain evidence="3 4">PCC 7110</strain>
    </source>
</reference>
<name>A0A139WUZ9_9CYAN</name>
<dbReference type="Gene3D" id="3.90.1570.10">
    <property type="entry name" value="tt1808, chain A"/>
    <property type="match status" value="1"/>
</dbReference>
<dbReference type="EMBL" id="ANNX02000047">
    <property type="protein sequence ID" value="KYC36261.1"/>
    <property type="molecule type" value="Genomic_DNA"/>
</dbReference>
<feature type="coiled-coil region" evidence="1">
    <location>
        <begin position="200"/>
        <end position="255"/>
    </location>
</feature>
<dbReference type="AlphaFoldDB" id="A0A139WUZ9"/>
<keyword evidence="1" id="KW-0175">Coiled coil</keyword>
<dbReference type="OrthoDB" id="557157at2"/>
<evidence type="ECO:0000313" key="4">
    <source>
        <dbReference type="Proteomes" id="UP000076925"/>
    </source>
</evidence>